<dbReference type="InterPro" id="IPR050309">
    <property type="entry name" value="Type-B_Carboxylest/Lipase"/>
</dbReference>
<reference evidence="5" key="2">
    <citation type="submission" date="2022-12" db="EMBL/GenBank/DDBJ databases">
        <authorList>
            <person name="Sun Q."/>
            <person name="Kim S."/>
        </authorList>
    </citation>
    <scope>NUCLEOTIDE SEQUENCE</scope>
    <source>
        <strain evidence="5">KCTC 12344</strain>
    </source>
</reference>
<feature type="chain" id="PRO_5041517569" description="Carboxylic ester hydrolase" evidence="3">
    <location>
        <begin position="22"/>
        <end position="513"/>
    </location>
</feature>
<evidence type="ECO:0000313" key="5">
    <source>
        <dbReference type="EMBL" id="GGY82012.1"/>
    </source>
</evidence>
<comment type="similarity">
    <text evidence="1 3">Belongs to the type-B carboxylesterase/lipase family.</text>
</comment>
<evidence type="ECO:0000256" key="1">
    <source>
        <dbReference type="ARBA" id="ARBA00005964"/>
    </source>
</evidence>
<dbReference type="AlphaFoldDB" id="A0AA87Y187"/>
<organism evidence="5 6">
    <name type="scientific">Pseudoduganella plicata</name>
    <dbReference type="NCBI Taxonomy" id="321984"/>
    <lineage>
        <taxon>Bacteria</taxon>
        <taxon>Pseudomonadati</taxon>
        <taxon>Pseudomonadota</taxon>
        <taxon>Betaproteobacteria</taxon>
        <taxon>Burkholderiales</taxon>
        <taxon>Oxalobacteraceae</taxon>
        <taxon>Telluria group</taxon>
        <taxon>Pseudoduganella</taxon>
    </lineage>
</organism>
<sequence length="513" mass="55587">MMIRFAYPGVLLLSLATPAFAASALPAVAHVEGGAIEGTISDGVRAFKGVPFAAPPVGTLRWKPPQPVQPWNGVRPAKDFGNRAMQLPLFADMVFRSPGTDEDCLYLNVWTPAARAKKKLPVLVYFHGGGLAAGDGSEPRYDGAAMARQGIVALTVNYRLGVFGFLAHPELSAEGPVRASGNYGLMDQAAALRWVQRNIASFGGDPAQVTIAGESAGSYSVSAQMINPQARGLFARAIGESGSVLGREPLPTLTQAEQQGVAFAGAAGATSLAELRAMPAQRLLEVVRQPGMPWFGIVQDGAVIERAPLETYRRGMQAKVPLLAGWNSQEMHAGAILGKEAVTKENFAAALEKLYGDSARDAARAYDYDVAEAARDLASDRWIVYGTWKWIDLHSRIAPTYRYYFSRPRPETTAGKPADAGAVHSGEIEYALGNLDGNKVYRWSEDDRRVSATMQGYFANFIRTGNPNGAGMANWPVVNHPAPNVMRIDVRSAPYNPRDRERFEFHDRQQEKP</sequence>
<dbReference type="PANTHER" id="PTHR11559">
    <property type="entry name" value="CARBOXYLESTERASE"/>
    <property type="match status" value="1"/>
</dbReference>
<comment type="caution">
    <text evidence="5">The sequence shown here is derived from an EMBL/GenBank/DDBJ whole genome shotgun (WGS) entry which is preliminary data.</text>
</comment>
<evidence type="ECO:0000256" key="2">
    <source>
        <dbReference type="ARBA" id="ARBA00022801"/>
    </source>
</evidence>
<evidence type="ECO:0000313" key="6">
    <source>
        <dbReference type="Proteomes" id="UP000619512"/>
    </source>
</evidence>
<protein>
    <recommendedName>
        <fullName evidence="3">Carboxylic ester hydrolase</fullName>
        <ecNumber evidence="3">3.1.1.-</ecNumber>
    </recommendedName>
</protein>
<dbReference type="SUPFAM" id="SSF53474">
    <property type="entry name" value="alpha/beta-Hydrolases"/>
    <property type="match status" value="1"/>
</dbReference>
<feature type="signal peptide" evidence="3">
    <location>
        <begin position="1"/>
        <end position="21"/>
    </location>
</feature>
<dbReference type="RefSeq" id="WP_229466167.1">
    <property type="nucleotide sequence ID" value="NZ_BMWW01000002.1"/>
</dbReference>
<name>A0AA87Y187_9BURK</name>
<dbReference type="InterPro" id="IPR019826">
    <property type="entry name" value="Carboxylesterase_B_AS"/>
</dbReference>
<dbReference type="Gene3D" id="3.40.50.1820">
    <property type="entry name" value="alpha/beta hydrolase"/>
    <property type="match status" value="1"/>
</dbReference>
<evidence type="ECO:0000259" key="4">
    <source>
        <dbReference type="Pfam" id="PF00135"/>
    </source>
</evidence>
<keyword evidence="2 3" id="KW-0378">Hydrolase</keyword>
<reference evidence="5" key="1">
    <citation type="journal article" date="2014" name="Int. J. Syst. Evol. Microbiol.">
        <title>Complete genome sequence of Corynebacterium casei LMG S-19264T (=DSM 44701T), isolated from a smear-ripened cheese.</title>
        <authorList>
            <consortium name="US DOE Joint Genome Institute (JGI-PGF)"/>
            <person name="Walter F."/>
            <person name="Albersmeier A."/>
            <person name="Kalinowski J."/>
            <person name="Ruckert C."/>
        </authorList>
    </citation>
    <scope>NUCLEOTIDE SEQUENCE</scope>
    <source>
        <strain evidence="5">KCTC 12344</strain>
    </source>
</reference>
<dbReference type="Pfam" id="PF00135">
    <property type="entry name" value="COesterase"/>
    <property type="match status" value="1"/>
</dbReference>
<dbReference type="InterPro" id="IPR002018">
    <property type="entry name" value="CarbesteraseB"/>
</dbReference>
<dbReference type="EMBL" id="BMWW01000002">
    <property type="protein sequence ID" value="GGY82012.1"/>
    <property type="molecule type" value="Genomic_DNA"/>
</dbReference>
<keyword evidence="3" id="KW-0732">Signal</keyword>
<dbReference type="PROSITE" id="PS00941">
    <property type="entry name" value="CARBOXYLESTERASE_B_2"/>
    <property type="match status" value="1"/>
</dbReference>
<dbReference type="InterPro" id="IPR019819">
    <property type="entry name" value="Carboxylesterase_B_CS"/>
</dbReference>
<feature type="domain" description="Carboxylesterase type B" evidence="4">
    <location>
        <begin position="28"/>
        <end position="493"/>
    </location>
</feature>
<accession>A0AA87Y187</accession>
<dbReference type="PROSITE" id="PS00122">
    <property type="entry name" value="CARBOXYLESTERASE_B_1"/>
    <property type="match status" value="1"/>
</dbReference>
<dbReference type="Proteomes" id="UP000619512">
    <property type="component" value="Unassembled WGS sequence"/>
</dbReference>
<dbReference type="EC" id="3.1.1.-" evidence="3"/>
<proteinExistence type="inferred from homology"/>
<dbReference type="GO" id="GO:0016787">
    <property type="term" value="F:hydrolase activity"/>
    <property type="evidence" value="ECO:0007669"/>
    <property type="project" value="UniProtKB-KW"/>
</dbReference>
<gene>
    <name evidence="5" type="ORF">GCM10007388_13570</name>
</gene>
<evidence type="ECO:0000256" key="3">
    <source>
        <dbReference type="RuleBase" id="RU361235"/>
    </source>
</evidence>
<dbReference type="InterPro" id="IPR029058">
    <property type="entry name" value="AB_hydrolase_fold"/>
</dbReference>